<dbReference type="WBParaSite" id="L893_g2328.t1">
    <property type="protein sequence ID" value="L893_g2328.t1"/>
    <property type="gene ID" value="L893_g2328"/>
</dbReference>
<evidence type="ECO:0000313" key="4">
    <source>
        <dbReference type="WBParaSite" id="L893_g2328.t1"/>
    </source>
</evidence>
<dbReference type="Gene3D" id="3.10.100.10">
    <property type="entry name" value="Mannose-Binding Protein A, subunit A"/>
    <property type="match status" value="1"/>
</dbReference>
<organism evidence="3 4">
    <name type="scientific">Steinernema glaseri</name>
    <dbReference type="NCBI Taxonomy" id="37863"/>
    <lineage>
        <taxon>Eukaryota</taxon>
        <taxon>Metazoa</taxon>
        <taxon>Ecdysozoa</taxon>
        <taxon>Nematoda</taxon>
        <taxon>Chromadorea</taxon>
        <taxon>Rhabditida</taxon>
        <taxon>Tylenchina</taxon>
        <taxon>Panagrolaimomorpha</taxon>
        <taxon>Strongyloidoidea</taxon>
        <taxon>Steinernematidae</taxon>
        <taxon>Steinernema</taxon>
    </lineage>
</organism>
<evidence type="ECO:0000256" key="1">
    <source>
        <dbReference type="SAM" id="SignalP"/>
    </source>
</evidence>
<dbReference type="InterPro" id="IPR016186">
    <property type="entry name" value="C-type_lectin-like/link_sf"/>
</dbReference>
<name>A0A1I7Z6A8_9BILA</name>
<evidence type="ECO:0000313" key="3">
    <source>
        <dbReference type="Proteomes" id="UP000095287"/>
    </source>
</evidence>
<dbReference type="SUPFAM" id="SSF56436">
    <property type="entry name" value="C-type lectin-like"/>
    <property type="match status" value="1"/>
</dbReference>
<accession>A0A1I7Z6A8</accession>
<feature type="chain" id="PRO_5009313065" evidence="1">
    <location>
        <begin position="21"/>
        <end position="293"/>
    </location>
</feature>
<keyword evidence="3" id="KW-1185">Reference proteome</keyword>
<protein>
    <submittedName>
        <fullName evidence="4">C-type lectin domain-containing protein</fullName>
    </submittedName>
</protein>
<proteinExistence type="predicted"/>
<dbReference type="InterPro" id="IPR016187">
    <property type="entry name" value="CTDL_fold"/>
</dbReference>
<evidence type="ECO:0000259" key="2">
    <source>
        <dbReference type="PROSITE" id="PS50041"/>
    </source>
</evidence>
<sequence length="293" mass="33638">MSFCEALAILLLSLVSPSFSRDSRRILEVERFPEGVAVAGESEQFQLLHYDLVGCGYYFLNRTDIAFFSYDETQRSCVGYKHVTELVRGYGGLQTFYINRKDTPWRDQIECLKGWTRFEDRCYQMLLIELDDEKTPEEVTDMVFHDCSRRSGVASAQAVSIHKGPSGGEPHDVVISMTCDFHRNPKSLHKIFSKKPMAEELSTACIVADSKNFTAGIGLIAPFNRTTFGADTFRWADGTPVDFTAWDKELDQPDNTRGTNEFLTVIFYDGTWHDYSRFDNPRFWCYYNMTLTL</sequence>
<dbReference type="Proteomes" id="UP000095287">
    <property type="component" value="Unplaced"/>
</dbReference>
<dbReference type="InterPro" id="IPR001304">
    <property type="entry name" value="C-type_lectin-like"/>
</dbReference>
<feature type="domain" description="C-type lectin" evidence="2">
    <location>
        <begin position="179"/>
        <end position="286"/>
    </location>
</feature>
<reference evidence="4" key="1">
    <citation type="submission" date="2016-11" db="UniProtKB">
        <authorList>
            <consortium name="WormBaseParasite"/>
        </authorList>
    </citation>
    <scope>IDENTIFICATION</scope>
</reference>
<feature type="signal peptide" evidence="1">
    <location>
        <begin position="1"/>
        <end position="20"/>
    </location>
</feature>
<dbReference type="PROSITE" id="PS50041">
    <property type="entry name" value="C_TYPE_LECTIN_2"/>
    <property type="match status" value="1"/>
</dbReference>
<keyword evidence="1" id="KW-0732">Signal</keyword>
<dbReference type="AlphaFoldDB" id="A0A1I7Z6A8"/>